<protein>
    <submittedName>
        <fullName evidence="9">Methyl-accepting chemotaxis protein</fullName>
    </submittedName>
</protein>
<evidence type="ECO:0000259" key="8">
    <source>
        <dbReference type="PROSITE" id="PS50885"/>
    </source>
</evidence>
<feature type="region of interest" description="Disordered" evidence="5">
    <location>
        <begin position="673"/>
        <end position="709"/>
    </location>
</feature>
<keyword evidence="6" id="KW-0472">Membrane</keyword>
<dbReference type="EMBL" id="FNBK01000008">
    <property type="protein sequence ID" value="SDF66672.1"/>
    <property type="molecule type" value="Genomic_DNA"/>
</dbReference>
<dbReference type="GO" id="GO:0007165">
    <property type="term" value="P:signal transduction"/>
    <property type="evidence" value="ECO:0007669"/>
    <property type="project" value="UniProtKB-KW"/>
</dbReference>
<dbReference type="PROSITE" id="PS50885">
    <property type="entry name" value="HAMP"/>
    <property type="match status" value="2"/>
</dbReference>
<dbReference type="GO" id="GO:0016020">
    <property type="term" value="C:membrane"/>
    <property type="evidence" value="ECO:0007669"/>
    <property type="project" value="InterPro"/>
</dbReference>
<dbReference type="SMART" id="SM00283">
    <property type="entry name" value="MA"/>
    <property type="match status" value="1"/>
</dbReference>
<dbReference type="STRING" id="660518.SAMN05216218_108108"/>
<gene>
    <name evidence="9" type="ORF">SAMN05216218_108108</name>
</gene>
<dbReference type="PANTHER" id="PTHR32089">
    <property type="entry name" value="METHYL-ACCEPTING CHEMOTAXIS PROTEIN MCPB"/>
    <property type="match status" value="1"/>
</dbReference>
<evidence type="ECO:0000313" key="9">
    <source>
        <dbReference type="EMBL" id="SDF66672.1"/>
    </source>
</evidence>
<dbReference type="Proteomes" id="UP000199076">
    <property type="component" value="Unassembled WGS sequence"/>
</dbReference>
<dbReference type="GO" id="GO:0006935">
    <property type="term" value="P:chemotaxis"/>
    <property type="evidence" value="ECO:0007669"/>
    <property type="project" value="InterPro"/>
</dbReference>
<dbReference type="AlphaFoldDB" id="A0A1G7MY80"/>
<dbReference type="GO" id="GO:0004888">
    <property type="term" value="F:transmembrane signaling receptor activity"/>
    <property type="evidence" value="ECO:0007669"/>
    <property type="project" value="InterPro"/>
</dbReference>
<dbReference type="SMART" id="SM00304">
    <property type="entry name" value="HAMP"/>
    <property type="match status" value="2"/>
</dbReference>
<proteinExistence type="inferred from homology"/>
<keyword evidence="1 3" id="KW-0807">Transducer</keyword>
<feature type="domain" description="HAMP" evidence="8">
    <location>
        <begin position="298"/>
        <end position="350"/>
    </location>
</feature>
<feature type="domain" description="Methyl-accepting transducer" evidence="7">
    <location>
        <begin position="454"/>
        <end position="690"/>
    </location>
</feature>
<feature type="coiled-coil region" evidence="4">
    <location>
        <begin position="598"/>
        <end position="661"/>
    </location>
</feature>
<dbReference type="Pfam" id="PF00015">
    <property type="entry name" value="MCPsignal"/>
    <property type="match status" value="1"/>
</dbReference>
<keyword evidence="10" id="KW-1185">Reference proteome</keyword>
<dbReference type="Gene3D" id="6.10.250.1910">
    <property type="match status" value="1"/>
</dbReference>
<evidence type="ECO:0000256" key="1">
    <source>
        <dbReference type="ARBA" id="ARBA00023224"/>
    </source>
</evidence>
<dbReference type="InterPro" id="IPR004089">
    <property type="entry name" value="MCPsignal_dom"/>
</dbReference>
<evidence type="ECO:0000259" key="7">
    <source>
        <dbReference type="PROSITE" id="PS50111"/>
    </source>
</evidence>
<evidence type="ECO:0000313" key="10">
    <source>
        <dbReference type="Proteomes" id="UP000199076"/>
    </source>
</evidence>
<dbReference type="CDD" id="cd06225">
    <property type="entry name" value="HAMP"/>
    <property type="match status" value="1"/>
</dbReference>
<dbReference type="OrthoDB" id="8523at2157"/>
<feature type="coiled-coil region" evidence="4">
    <location>
        <begin position="342"/>
        <end position="390"/>
    </location>
</feature>
<reference evidence="10" key="1">
    <citation type="submission" date="2016-10" db="EMBL/GenBank/DDBJ databases">
        <authorList>
            <person name="Varghese N."/>
            <person name="Submissions S."/>
        </authorList>
    </citation>
    <scope>NUCLEOTIDE SEQUENCE [LARGE SCALE GENOMIC DNA]</scope>
    <source>
        <strain evidence="10">IBRC-M 10760</strain>
    </source>
</reference>
<dbReference type="PROSITE" id="PS50111">
    <property type="entry name" value="CHEMOTAXIS_TRANSDUC_2"/>
    <property type="match status" value="1"/>
</dbReference>
<dbReference type="InterPro" id="IPR003660">
    <property type="entry name" value="HAMP_dom"/>
</dbReference>
<name>A0A1G7MY80_9EURY</name>
<organism evidence="9 10">
    <name type="scientific">Halorientalis regularis</name>
    <dbReference type="NCBI Taxonomy" id="660518"/>
    <lineage>
        <taxon>Archaea</taxon>
        <taxon>Methanobacteriati</taxon>
        <taxon>Methanobacteriota</taxon>
        <taxon>Stenosarchaea group</taxon>
        <taxon>Halobacteria</taxon>
        <taxon>Halobacteriales</taxon>
        <taxon>Haloarculaceae</taxon>
        <taxon>Halorientalis</taxon>
    </lineage>
</organism>
<keyword evidence="6" id="KW-0812">Transmembrane</keyword>
<dbReference type="SUPFAM" id="SSF58104">
    <property type="entry name" value="Methyl-accepting chemotaxis protein (MCP) signaling domain"/>
    <property type="match status" value="1"/>
</dbReference>
<sequence length="759" mass="81695">MDFRLTRYLPDRVRRTYIRQFVVTVAVILLLLALSLVGVVGVLGDAEQQTVYDQLETDTERYSGEVDQWLTQYRTTARTVSTSTALQAEPGPPLQRALDDTEAGLADEVSAVHYVDLTRGSVVGSTADIATASMRIPWITRTSYGLDGADDVYLSQSYLIDGKRYAAFVSPVPGENHSVAVEVSVSDSFDFQTQVNGSSVIVMDGNGFMLYDGNQSATNLYTGAGEERILTDTTAEGEIFEANGTVLSYQQVSGTDLIVLLRAPTSAYAVGWQSLQYLILIFGLVAGSMFLLGFVIVRPTAKSINRLVDRAESIENGDLDVSMETDRQDEIGTLFASFASMRDSLADRIDEVERAREEARADAEAAREEAEAARREAEEFTEHLEATADEYGSVIRACADGDLTRRLDPDDESSAMAEIANAFNETLSELEETVARVRSFADDVAESTTRAVEATESSRERSRTVSESVQGIAEDAVEQNQQLTGVTDEMNDLSATVEEVAATANTVADLATETEAAATEGAEAASEAAAEMAEIETATEETVADVQALDDEVDRVAEIVDLIDDIAEQTNVLALNASIEAAHADGDGDGFAVVADEVKELAEQTREATQEIDDLLSELSDQTREAVADIEAMQDDVESGVETTEGALNALEDIADKVEQTSDGVREISEATDDQAASAQEVVSMTDQATDVSERTADRAGEVAETATTQADQLESVTDTARTIAEQAQDLRALMDEFTVDATDVEIDAADPDLATTDD</sequence>
<keyword evidence="4" id="KW-0175">Coiled coil</keyword>
<evidence type="ECO:0000256" key="3">
    <source>
        <dbReference type="PROSITE-ProRule" id="PRU00284"/>
    </source>
</evidence>
<evidence type="ECO:0000256" key="6">
    <source>
        <dbReference type="SAM" id="Phobius"/>
    </source>
</evidence>
<comment type="similarity">
    <text evidence="2">Belongs to the methyl-accepting chemotaxis (MCP) protein family.</text>
</comment>
<keyword evidence="6" id="KW-1133">Transmembrane helix</keyword>
<evidence type="ECO:0000256" key="5">
    <source>
        <dbReference type="SAM" id="MobiDB-lite"/>
    </source>
</evidence>
<dbReference type="PANTHER" id="PTHR32089:SF112">
    <property type="entry name" value="LYSOZYME-LIKE PROTEIN-RELATED"/>
    <property type="match status" value="1"/>
</dbReference>
<feature type="region of interest" description="Disordered" evidence="5">
    <location>
        <begin position="449"/>
        <end position="469"/>
    </location>
</feature>
<feature type="compositionally biased region" description="Polar residues" evidence="5">
    <location>
        <begin position="675"/>
        <end position="691"/>
    </location>
</feature>
<dbReference type="InterPro" id="IPR004090">
    <property type="entry name" value="Chemotax_Me-accpt_rcpt"/>
</dbReference>
<feature type="transmembrane region" description="Helical" evidence="6">
    <location>
        <begin position="21"/>
        <end position="44"/>
    </location>
</feature>
<feature type="domain" description="HAMP" evidence="8">
    <location>
        <begin position="394"/>
        <end position="435"/>
    </location>
</feature>
<dbReference type="Gene3D" id="1.10.287.950">
    <property type="entry name" value="Methyl-accepting chemotaxis protein"/>
    <property type="match status" value="1"/>
</dbReference>
<evidence type="ECO:0000256" key="4">
    <source>
        <dbReference type="SAM" id="Coils"/>
    </source>
</evidence>
<dbReference type="Pfam" id="PF00672">
    <property type="entry name" value="HAMP"/>
    <property type="match status" value="1"/>
</dbReference>
<dbReference type="CDD" id="cd11386">
    <property type="entry name" value="MCP_signal"/>
    <property type="match status" value="1"/>
</dbReference>
<dbReference type="RefSeq" id="WP_092692297.1">
    <property type="nucleotide sequence ID" value="NZ_FNBK01000008.1"/>
</dbReference>
<feature type="compositionally biased region" description="Basic and acidic residues" evidence="5">
    <location>
        <begin position="692"/>
        <end position="702"/>
    </location>
</feature>
<evidence type="ECO:0000256" key="2">
    <source>
        <dbReference type="ARBA" id="ARBA00029447"/>
    </source>
</evidence>
<feature type="transmembrane region" description="Helical" evidence="6">
    <location>
        <begin position="275"/>
        <end position="297"/>
    </location>
</feature>
<accession>A0A1G7MY80</accession>
<dbReference type="PRINTS" id="PR00260">
    <property type="entry name" value="CHEMTRNSDUCR"/>
</dbReference>